<keyword evidence="1" id="KW-0547">Nucleotide-binding</keyword>
<evidence type="ECO:0000259" key="6">
    <source>
        <dbReference type="PROSITE" id="PS51192"/>
    </source>
</evidence>
<comment type="caution">
    <text evidence="8">The sequence shown here is derived from an EMBL/GenBank/DDBJ whole genome shotgun (WGS) entry which is preliminary data.</text>
</comment>
<protein>
    <recommendedName>
        <fullName evidence="10">ATP-dependent RNA helicase DHX30</fullName>
    </recommendedName>
</protein>
<dbReference type="PROSITE" id="PS51194">
    <property type="entry name" value="HELICASE_CTER"/>
    <property type="match status" value="1"/>
</dbReference>
<dbReference type="GO" id="GO:0016787">
    <property type="term" value="F:hydrolase activity"/>
    <property type="evidence" value="ECO:0007669"/>
    <property type="project" value="UniProtKB-KW"/>
</dbReference>
<keyword evidence="3" id="KW-0347">Helicase</keyword>
<evidence type="ECO:0000313" key="9">
    <source>
        <dbReference type="Proteomes" id="UP000494256"/>
    </source>
</evidence>
<dbReference type="AlphaFoldDB" id="A0A8S0Z0E5"/>
<sequence length="1079" mass="121693">MFVCKNIVSRTTVARRILFNNSVNRSLLPKHQHCCSLSVYLQTKHVFKDTSRTSTFVLPLSPLHRKWYSKGLIHSDVNDLNVVHGKDVKKITDIFPLPRVTLNNFTAKTPSKVFDIHYKQNTVAPRGRKKPTQQNDWTCSYVFVWPEKMKFECTALSKRQAAEKAATQAVHWLFINRRINSKGEPIYDKNVLEEIKTTLNEPIRLSISDKAKERIEKIWKEYQDGIKDIYDTTFKESKHKVIHSPAVLTKDSTIDEDDFSENEDELDRQEDTSEIKQRVHPVYGRNVNPPTKAALERRDRALKKKFQAYDEELTPLPIDEYREKIISTLEECRVAVIVGAAGCGKSTRAPAAILRHCGAQTTAIVSEPRRVAAIGLAERVASELGEEVGLTVGYQVRLHAKPPKPPCGSILYCTSGVLLRRLQTNPGLEGCSHVIIDEAHERDVNTDVTLLLLKKALNINPDLKILIMSATLDTGVFTRYFDQCPVIDVPGRTFPVEISHLEDIQKKYALKLSNTLKSCQKQDSRPQIYCQEVADVIQAVDKNEKEGAILVFLPGWSEIKQTKQILDELYSQSGVHMILPVHSRLSTEDQSRMFSVPPPGIRKIVLATNVAETSITIPDVVYVVDTGSHKENRIMERTGTASLETVWVSIAGAKQRTGRAGRVQPGHCYRMYTKEKEAEFIPHTTPEILRIPLEQTVLDCKSYAPDESVAEFLSQLPEPPSDKAIKLAVSDLKEIGALTPQEQLTRLGGLLSSLTLHPRIGLSLVHSAVLGNVVAASTTAAHCSSNTELFLNAADRREEIREIKRKYSSTSDYWALYTIQEDWMSLMQEQGRTASDEYCSRYSLRGDRLAYIRSLSNLHLEQLLKSSMIAPTTEAEELNRFSDIEELMCGVLLSGADSLLVTNRHIKTKGKMSTVTDIFTSTGDRAHIGSESVNHNITKRSIKSHLLAYFGGHHSAERRALVVYKSSLIPPQTALLFCPGDIKIHSDNAKDDDITILTIPKHRLKIHVPSSQADHLLKVREMLWNTFKYYIERNIKQLDFEEHTKVSTFKVSLIKTVGRILVEGQKELRDGRTGEKDFT</sequence>
<dbReference type="InterPro" id="IPR007502">
    <property type="entry name" value="Helicase-assoc_dom"/>
</dbReference>
<dbReference type="CDD" id="cd18791">
    <property type="entry name" value="SF2_C_RHA"/>
    <property type="match status" value="1"/>
</dbReference>
<dbReference type="Gene3D" id="1.20.120.1080">
    <property type="match status" value="1"/>
</dbReference>
<dbReference type="PROSITE" id="PS00690">
    <property type="entry name" value="DEAH_ATP_HELICASE"/>
    <property type="match status" value="1"/>
</dbReference>
<evidence type="ECO:0000256" key="1">
    <source>
        <dbReference type="ARBA" id="ARBA00022741"/>
    </source>
</evidence>
<dbReference type="PROSITE" id="PS51192">
    <property type="entry name" value="HELICASE_ATP_BIND_1"/>
    <property type="match status" value="1"/>
</dbReference>
<dbReference type="GO" id="GO:0002151">
    <property type="term" value="F:G-quadruplex RNA binding"/>
    <property type="evidence" value="ECO:0007669"/>
    <property type="project" value="TreeGrafter"/>
</dbReference>
<dbReference type="GO" id="GO:0003724">
    <property type="term" value="F:RNA helicase activity"/>
    <property type="evidence" value="ECO:0007669"/>
    <property type="project" value="TreeGrafter"/>
</dbReference>
<feature type="domain" description="Helicase ATP-binding" evidence="6">
    <location>
        <begin position="326"/>
        <end position="490"/>
    </location>
</feature>
<dbReference type="InterPro" id="IPR027417">
    <property type="entry name" value="P-loop_NTPase"/>
</dbReference>
<dbReference type="OrthoDB" id="6932744at2759"/>
<dbReference type="PANTHER" id="PTHR18934">
    <property type="entry name" value="ATP-DEPENDENT RNA HELICASE"/>
    <property type="match status" value="1"/>
</dbReference>
<keyword evidence="2" id="KW-0378">Hydrolase</keyword>
<accession>A0A8S0Z0E5</accession>
<feature type="compositionally biased region" description="Acidic residues" evidence="5">
    <location>
        <begin position="254"/>
        <end position="268"/>
    </location>
</feature>
<dbReference type="Gene3D" id="3.30.160.20">
    <property type="match status" value="1"/>
</dbReference>
<dbReference type="SMART" id="SM00490">
    <property type="entry name" value="HELICc"/>
    <property type="match status" value="1"/>
</dbReference>
<reference evidence="8 9" key="1">
    <citation type="submission" date="2020-04" db="EMBL/GenBank/DDBJ databases">
        <authorList>
            <person name="Wallbank WR R."/>
            <person name="Pardo Diaz C."/>
            <person name="Kozak K."/>
            <person name="Martin S."/>
            <person name="Jiggins C."/>
            <person name="Moest M."/>
            <person name="Warren A I."/>
            <person name="Byers J.R.P. K."/>
            <person name="Montejo-Kovacevich G."/>
            <person name="Yen C E."/>
        </authorList>
    </citation>
    <scope>NUCLEOTIDE SEQUENCE [LARGE SCALE GENOMIC DNA]</scope>
</reference>
<dbReference type="Pfam" id="PF00271">
    <property type="entry name" value="Helicase_C"/>
    <property type="match status" value="1"/>
</dbReference>
<evidence type="ECO:0000313" key="8">
    <source>
        <dbReference type="EMBL" id="CAB3225830.1"/>
    </source>
</evidence>
<dbReference type="EMBL" id="CADEBD010000226">
    <property type="protein sequence ID" value="CAB3225830.1"/>
    <property type="molecule type" value="Genomic_DNA"/>
</dbReference>
<dbReference type="Gene3D" id="3.40.50.300">
    <property type="entry name" value="P-loop containing nucleotide triphosphate hydrolases"/>
    <property type="match status" value="2"/>
</dbReference>
<dbReference type="InterPro" id="IPR001650">
    <property type="entry name" value="Helicase_C-like"/>
</dbReference>
<dbReference type="CDD" id="cd17917">
    <property type="entry name" value="DEXHc_RHA-like"/>
    <property type="match status" value="1"/>
</dbReference>
<dbReference type="GO" id="GO:0005634">
    <property type="term" value="C:nucleus"/>
    <property type="evidence" value="ECO:0007669"/>
    <property type="project" value="TreeGrafter"/>
</dbReference>
<dbReference type="PANTHER" id="PTHR18934:SF257">
    <property type="entry name" value="ATP-DEPENDENT RNA HELICASE DHX30"/>
    <property type="match status" value="1"/>
</dbReference>
<dbReference type="GO" id="GO:0005737">
    <property type="term" value="C:cytoplasm"/>
    <property type="evidence" value="ECO:0007669"/>
    <property type="project" value="TreeGrafter"/>
</dbReference>
<dbReference type="GO" id="GO:0005524">
    <property type="term" value="F:ATP binding"/>
    <property type="evidence" value="ECO:0007669"/>
    <property type="project" value="UniProtKB-KW"/>
</dbReference>
<dbReference type="SMART" id="SM00847">
    <property type="entry name" value="HA2"/>
    <property type="match status" value="1"/>
</dbReference>
<evidence type="ECO:0000259" key="7">
    <source>
        <dbReference type="PROSITE" id="PS51194"/>
    </source>
</evidence>
<evidence type="ECO:0000256" key="4">
    <source>
        <dbReference type="ARBA" id="ARBA00022840"/>
    </source>
</evidence>
<organism evidence="8 9">
    <name type="scientific">Arctia plantaginis</name>
    <name type="common">Wood tiger moth</name>
    <name type="synonym">Phalaena plantaginis</name>
    <dbReference type="NCBI Taxonomy" id="874455"/>
    <lineage>
        <taxon>Eukaryota</taxon>
        <taxon>Metazoa</taxon>
        <taxon>Ecdysozoa</taxon>
        <taxon>Arthropoda</taxon>
        <taxon>Hexapoda</taxon>
        <taxon>Insecta</taxon>
        <taxon>Pterygota</taxon>
        <taxon>Neoptera</taxon>
        <taxon>Endopterygota</taxon>
        <taxon>Lepidoptera</taxon>
        <taxon>Glossata</taxon>
        <taxon>Ditrysia</taxon>
        <taxon>Noctuoidea</taxon>
        <taxon>Erebidae</taxon>
        <taxon>Arctiinae</taxon>
        <taxon>Arctia</taxon>
    </lineage>
</organism>
<dbReference type="InterPro" id="IPR002464">
    <property type="entry name" value="DNA/RNA_helicase_DEAH_CS"/>
</dbReference>
<proteinExistence type="predicted"/>
<evidence type="ECO:0000256" key="3">
    <source>
        <dbReference type="ARBA" id="ARBA00022806"/>
    </source>
</evidence>
<evidence type="ECO:0000256" key="5">
    <source>
        <dbReference type="SAM" id="MobiDB-lite"/>
    </source>
</evidence>
<dbReference type="InterPro" id="IPR011545">
    <property type="entry name" value="DEAD/DEAH_box_helicase_dom"/>
</dbReference>
<dbReference type="SUPFAM" id="SSF52540">
    <property type="entry name" value="P-loop containing nucleoside triphosphate hydrolases"/>
    <property type="match status" value="1"/>
</dbReference>
<feature type="region of interest" description="Disordered" evidence="5">
    <location>
        <begin position="253"/>
        <end position="273"/>
    </location>
</feature>
<evidence type="ECO:0008006" key="10">
    <source>
        <dbReference type="Google" id="ProtNLM"/>
    </source>
</evidence>
<dbReference type="GO" id="GO:0003678">
    <property type="term" value="F:DNA helicase activity"/>
    <property type="evidence" value="ECO:0007669"/>
    <property type="project" value="TreeGrafter"/>
</dbReference>
<name>A0A8S0Z0E5_ARCPL</name>
<dbReference type="Pfam" id="PF00270">
    <property type="entry name" value="DEAD"/>
    <property type="match status" value="1"/>
</dbReference>
<feature type="domain" description="Helicase C-terminal" evidence="7">
    <location>
        <begin position="535"/>
        <end position="704"/>
    </location>
</feature>
<dbReference type="Proteomes" id="UP000494256">
    <property type="component" value="Unassembled WGS sequence"/>
</dbReference>
<evidence type="ECO:0000256" key="2">
    <source>
        <dbReference type="ARBA" id="ARBA00022801"/>
    </source>
</evidence>
<gene>
    <name evidence="8" type="ORF">APLA_LOCUS2440</name>
</gene>
<dbReference type="SMART" id="SM00487">
    <property type="entry name" value="DEXDc"/>
    <property type="match status" value="1"/>
</dbReference>
<dbReference type="InterPro" id="IPR014001">
    <property type="entry name" value="Helicase_ATP-bd"/>
</dbReference>
<keyword evidence="4" id="KW-0067">ATP-binding</keyword>